<dbReference type="InterPro" id="IPR027463">
    <property type="entry name" value="AcrB_DN_DC_subdom"/>
</dbReference>
<reference evidence="2 3" key="1">
    <citation type="submission" date="2016-10" db="EMBL/GenBank/DDBJ databases">
        <title>Genome sequence of a sulfur-reducing bacterium Desulfurobacterium indicum K6013.</title>
        <authorList>
            <person name="Cao J."/>
            <person name="Shao Z."/>
            <person name="Alain K."/>
            <person name="Jebbar M."/>
        </authorList>
    </citation>
    <scope>NUCLEOTIDE SEQUENCE [LARGE SCALE GENOMIC DNA]</scope>
    <source>
        <strain evidence="2 3">K6013</strain>
    </source>
</reference>
<proteinExistence type="predicted"/>
<feature type="transmembrane region" description="Helical" evidence="1">
    <location>
        <begin position="378"/>
        <end position="402"/>
    </location>
</feature>
<accession>A0A1R1MMK2</accession>
<dbReference type="GO" id="GO:0005886">
    <property type="term" value="C:plasma membrane"/>
    <property type="evidence" value="ECO:0007669"/>
    <property type="project" value="TreeGrafter"/>
</dbReference>
<dbReference type="STRING" id="1914305.BLW93_02600"/>
<dbReference type="OrthoDB" id="9757876at2"/>
<evidence type="ECO:0000256" key="1">
    <source>
        <dbReference type="SAM" id="Phobius"/>
    </source>
</evidence>
<dbReference type="PANTHER" id="PTHR32063:SF0">
    <property type="entry name" value="SWARMING MOTILITY PROTEIN SWRC"/>
    <property type="match status" value="1"/>
</dbReference>
<feature type="transmembrane region" description="Helical" evidence="1">
    <location>
        <begin position="12"/>
        <end position="30"/>
    </location>
</feature>
<feature type="transmembrane region" description="Helical" evidence="1">
    <location>
        <begin position="526"/>
        <end position="545"/>
    </location>
</feature>
<dbReference type="PRINTS" id="PR00702">
    <property type="entry name" value="ACRIFLAVINRP"/>
</dbReference>
<dbReference type="Gene3D" id="3.30.70.1430">
    <property type="entry name" value="Multidrug efflux transporter AcrB pore domain"/>
    <property type="match status" value="2"/>
</dbReference>
<dbReference type="GO" id="GO:0042910">
    <property type="term" value="F:xenobiotic transmembrane transporter activity"/>
    <property type="evidence" value="ECO:0007669"/>
    <property type="project" value="TreeGrafter"/>
</dbReference>
<dbReference type="Pfam" id="PF00873">
    <property type="entry name" value="ACR_tran"/>
    <property type="match status" value="1"/>
</dbReference>
<keyword evidence="3" id="KW-1185">Reference proteome</keyword>
<dbReference type="PANTHER" id="PTHR32063">
    <property type="match status" value="1"/>
</dbReference>
<feature type="transmembrane region" description="Helical" evidence="1">
    <location>
        <begin position="456"/>
        <end position="478"/>
    </location>
</feature>
<evidence type="ECO:0008006" key="4">
    <source>
        <dbReference type="Google" id="ProtNLM"/>
    </source>
</evidence>
<keyword evidence="1" id="KW-0472">Membrane</keyword>
<keyword evidence="1" id="KW-0812">Transmembrane</keyword>
<comment type="caution">
    <text evidence="2">The sequence shown here is derived from an EMBL/GenBank/DDBJ whole genome shotgun (WGS) entry which is preliminary data.</text>
</comment>
<dbReference type="SUPFAM" id="SSF82866">
    <property type="entry name" value="Multidrug efflux transporter AcrB transmembrane domain"/>
    <property type="match status" value="2"/>
</dbReference>
<evidence type="ECO:0000313" key="3">
    <source>
        <dbReference type="Proteomes" id="UP000187408"/>
    </source>
</evidence>
<feature type="transmembrane region" description="Helical" evidence="1">
    <location>
        <begin position="990"/>
        <end position="1015"/>
    </location>
</feature>
<organism evidence="2 3">
    <name type="scientific">Desulfurobacterium indicum</name>
    <dbReference type="NCBI Taxonomy" id="1914305"/>
    <lineage>
        <taxon>Bacteria</taxon>
        <taxon>Pseudomonadati</taxon>
        <taxon>Aquificota</taxon>
        <taxon>Aquificia</taxon>
        <taxon>Desulfurobacteriales</taxon>
        <taxon>Desulfurobacteriaceae</taxon>
        <taxon>Desulfurobacterium</taxon>
    </lineage>
</organism>
<dbReference type="Gene3D" id="3.30.2090.10">
    <property type="entry name" value="Multidrug efflux transporter AcrB TolC docking domain, DN and DC subdomains"/>
    <property type="match status" value="2"/>
</dbReference>
<feature type="transmembrane region" description="Helical" evidence="1">
    <location>
        <begin position="919"/>
        <end position="941"/>
    </location>
</feature>
<name>A0A1R1MMK2_9BACT</name>
<gene>
    <name evidence="2" type="ORF">BLW93_02600</name>
</gene>
<dbReference type="RefSeq" id="WP_076712560.1">
    <property type="nucleotide sequence ID" value="NZ_MOEN01000006.1"/>
</dbReference>
<dbReference type="Proteomes" id="UP000187408">
    <property type="component" value="Unassembled WGS sequence"/>
</dbReference>
<feature type="transmembrane region" description="Helical" evidence="1">
    <location>
        <begin position="861"/>
        <end position="880"/>
    </location>
</feature>
<feature type="transmembrane region" description="Helical" evidence="1">
    <location>
        <begin position="962"/>
        <end position="984"/>
    </location>
</feature>
<dbReference type="Gene3D" id="1.20.1640.10">
    <property type="entry name" value="Multidrug efflux transporter AcrB transmembrane domain"/>
    <property type="match status" value="2"/>
</dbReference>
<dbReference type="SUPFAM" id="SSF82693">
    <property type="entry name" value="Multidrug efflux transporter AcrB pore domain, PN1, PN2, PC1 and PC2 subdomains"/>
    <property type="match status" value="2"/>
</dbReference>
<dbReference type="Gene3D" id="3.30.70.1440">
    <property type="entry name" value="Multidrug efflux transporter AcrB pore domain"/>
    <property type="match status" value="1"/>
</dbReference>
<dbReference type="AlphaFoldDB" id="A0A1R1MMK2"/>
<dbReference type="InterPro" id="IPR001036">
    <property type="entry name" value="Acrflvin-R"/>
</dbReference>
<feature type="transmembrane region" description="Helical" evidence="1">
    <location>
        <begin position="333"/>
        <end position="358"/>
    </location>
</feature>
<keyword evidence="1" id="KW-1133">Transmembrane helix</keyword>
<evidence type="ECO:0000313" key="2">
    <source>
        <dbReference type="EMBL" id="OMH40950.1"/>
    </source>
</evidence>
<dbReference type="EMBL" id="MOEN01000006">
    <property type="protein sequence ID" value="OMH40950.1"/>
    <property type="molecule type" value="Genomic_DNA"/>
</dbReference>
<protein>
    <recommendedName>
        <fullName evidence="4">Acriflavin resistance protein</fullName>
    </recommendedName>
</protein>
<dbReference type="SUPFAM" id="SSF82714">
    <property type="entry name" value="Multidrug efflux transporter AcrB TolC docking domain, DN and DC subdomains"/>
    <property type="match status" value="2"/>
</dbReference>
<feature type="transmembrane region" description="Helical" evidence="1">
    <location>
        <begin position="887"/>
        <end position="907"/>
    </location>
</feature>
<dbReference type="Gene3D" id="3.30.70.1320">
    <property type="entry name" value="Multidrug efflux transporter AcrB pore domain like"/>
    <property type="match status" value="1"/>
</dbReference>
<sequence length="1024" mass="113436">MIKSLLKRPYFIYSFLAIFLFLGIFGYNNINRKLFPNSNRPEVAVVIVEPGASAKEIASNVVVPVERELYTLDRIRRVYSTTIDEVTVIHAEFNYGKNIDAATTEVTQALSKIKNDLPPDIREPQVYKIDDTLEPIVVISVSSKKLPLTDVREIAENDIKDTLLKIDGVANVDIFGGYKKEVMVIPDKKKLDKYGLSPAMVIAALSKHDRDFAIGSITGNYSKVLLKIKGKRDILDKIKNIPIIKDVTIGDIAKVYFGHYENSALYYGDEEPAIALAVQRETNADVIKTIDKVEKILKVIKKKYPTLNFHITDTQKDTILQSTTNMFESLRDAIVMSTIVVFFFLASFRQVLVVLFTIPLVYATTVALMWLTGIEFNVVTLTAIILALGLLLDDAVVVMENIERHYRELKKPIKKAVIEGTEEIMFSDLAGTITTMAALFPIMFVGDYPQTIFRPLAGTLLLALAASYAISITAVPLLSLRLLAIKNPLILKAEEIFESIISRINNVFRMFFHNLVKKGLENKKVAAGYVLFLVFLFVMSVKGLMPIVGKELMPPMDTGIVKIGITVDPNLKIKDSEEVLKKTIKAIYSSGKVLRVSSSIGSEPGVLSIGSGGGIDSISITATYVNRFERKKSIWQIEDELRKKIAKIPNIEQFTVSDYGATALSSIRGNIDVTLYSSNFDSLEKAGKIVEQAIYKTKGITCVAKTWNKNKKVYVLNVDEKKAAAYGLTPEDIATQLTTVLRGIKAASFPVVNAKDFTIRVWLEKTDRDSIKTLENTLINSKLGKIPLSTVTKISYVYEPNVITREGLQYTLDVYGFRKKAAITHIMASFEKAFKGKKLPPDVRMEQTGDIKQFTDSAKRMLKAIGFAVLLIFFVLVPMFNSVKAPLLIIVSIPLTLIGAAWSLLIFDYHISMPAMMGFVLLSGIIVNNAILLIDFALNGIKNGMSPKEAILESIKIRTRPVLMTAFATTAGMLPVAMGNAIGLERLAPLGAVAIGGLIVGTFLTLVFIPLLFVYTYGNTKQSE</sequence>
<feature type="transmembrane region" description="Helical" evidence="1">
    <location>
        <begin position="423"/>
        <end position="444"/>
    </location>
</feature>